<comment type="similarity">
    <text evidence="2">Belongs to the autoinducer-2 exporter (AI-2E) (TC 2.A.86) family.</text>
</comment>
<keyword evidence="4 7" id="KW-1133">Transmembrane helix</keyword>
<evidence type="ECO:0000313" key="8">
    <source>
        <dbReference type="EMBL" id="KOB66478.1"/>
    </source>
</evidence>
<evidence type="ECO:0000256" key="4">
    <source>
        <dbReference type="ARBA" id="ARBA00022989"/>
    </source>
</evidence>
<keyword evidence="3 7" id="KW-0812">Transmembrane</keyword>
<evidence type="ECO:0000256" key="7">
    <source>
        <dbReference type="SAM" id="Phobius"/>
    </source>
</evidence>
<dbReference type="STRING" id="104452.A0A0L7KT68"/>
<feature type="region of interest" description="Disordered" evidence="6">
    <location>
        <begin position="233"/>
        <end position="276"/>
    </location>
</feature>
<feature type="compositionally biased region" description="Polar residues" evidence="6">
    <location>
        <begin position="263"/>
        <end position="276"/>
    </location>
</feature>
<evidence type="ECO:0000256" key="6">
    <source>
        <dbReference type="SAM" id="MobiDB-lite"/>
    </source>
</evidence>
<evidence type="ECO:0000256" key="1">
    <source>
        <dbReference type="ARBA" id="ARBA00004141"/>
    </source>
</evidence>
<name>A0A0L7KT68_OPEBR</name>
<feature type="transmembrane region" description="Helical" evidence="7">
    <location>
        <begin position="28"/>
        <end position="48"/>
    </location>
</feature>
<evidence type="ECO:0000313" key="9">
    <source>
        <dbReference type="Proteomes" id="UP000037510"/>
    </source>
</evidence>
<feature type="transmembrane region" description="Helical" evidence="7">
    <location>
        <begin position="357"/>
        <end position="381"/>
    </location>
</feature>
<dbReference type="Proteomes" id="UP000037510">
    <property type="component" value="Unassembled WGS sequence"/>
</dbReference>
<keyword evidence="9" id="KW-1185">Reference proteome</keyword>
<comment type="subcellular location">
    <subcellularLocation>
        <location evidence="1">Membrane</location>
        <topology evidence="1">Multi-pass membrane protein</topology>
    </subcellularLocation>
</comment>
<dbReference type="EMBL" id="JTDY01005923">
    <property type="protein sequence ID" value="KOB66478.1"/>
    <property type="molecule type" value="Genomic_DNA"/>
</dbReference>
<sequence length="619" mass="69818">MQQSPFENIFNILGGLSEGNEKPMKHGFYNAFALFVLSVCVAAIYVLFLILEPFFKPLFWALLVGSLLHPFKYKLSQKLKSWFGALKKSNTSVIVGLMALPVNAVNFASDTVGHQFREHYKTVIGLLSAIFVFPWLYNSVPRGLSCLFWQFTSFVAVSTTLLISVCSSYITLTIVLAYLISVYILWTPQRAGIFKATSQFLWLVIISCLAKLTGSLQATLALAMFKAINSTHNETTEQKPPEISQPDTTDTELETTPEDFPSTPVTPDTVKQGSWSDQHSSRHAKMLFKTRTMSALPLGNPKTKSENRFLANLKQRSLDENYMKNTFDNDEETALYFKLLFFGCLCMLVWKHIWLLPVMLFFLAIHGLKIVLDYFGVWLFFENQYNNVMSKIKINGIQLNELKAVRDLGITFDSKLHFGLHIDNICKSARSMLGFVFRNSKVFKNPNTRKLLYTTLLSGSLLNSTYVQNSELHAYLPDGWEEKLDSLIDNAYTYGREGISTGVMVQLSGSLLNSTYVQNSELHAYLPDGWEEKLDSLIDNAYTYGREGISTGVKSILKEGDPVKIAKVEEQILEVWDRVYQSWVSGHFASQGGPQVDGNAVQDSWENFVNNVSNTPGKS</sequence>
<feature type="transmembrane region" description="Helical" evidence="7">
    <location>
        <begin position="333"/>
        <end position="350"/>
    </location>
</feature>
<accession>A0A0L7KT68</accession>
<feature type="transmembrane region" description="Helical" evidence="7">
    <location>
        <begin position="169"/>
        <end position="188"/>
    </location>
</feature>
<evidence type="ECO:0000256" key="3">
    <source>
        <dbReference type="ARBA" id="ARBA00022692"/>
    </source>
</evidence>
<evidence type="ECO:0000256" key="5">
    <source>
        <dbReference type="ARBA" id="ARBA00023136"/>
    </source>
</evidence>
<proteinExistence type="inferred from homology"/>
<evidence type="ECO:0000256" key="2">
    <source>
        <dbReference type="ARBA" id="ARBA00009773"/>
    </source>
</evidence>
<feature type="transmembrane region" description="Helical" evidence="7">
    <location>
        <begin position="200"/>
        <end position="225"/>
    </location>
</feature>
<dbReference type="InterPro" id="IPR002549">
    <property type="entry name" value="AI-2E-like"/>
</dbReference>
<reference evidence="8 9" key="1">
    <citation type="journal article" date="2015" name="Genome Biol. Evol.">
        <title>The genome of winter moth (Operophtera brumata) provides a genomic perspective on sexual dimorphism and phenology.</title>
        <authorList>
            <person name="Derks M.F."/>
            <person name="Smit S."/>
            <person name="Salis L."/>
            <person name="Schijlen E."/>
            <person name="Bossers A."/>
            <person name="Mateman C."/>
            <person name="Pijl A.S."/>
            <person name="de Ridder D."/>
            <person name="Groenen M.A."/>
            <person name="Visser M.E."/>
            <person name="Megens H.J."/>
        </authorList>
    </citation>
    <scope>NUCLEOTIDE SEQUENCE [LARGE SCALE GENOMIC DNA]</scope>
    <source>
        <strain evidence="8">WM2013NL</strain>
        <tissue evidence="8">Head and thorax</tissue>
    </source>
</reference>
<dbReference type="PANTHER" id="PTHR21716:SF4">
    <property type="entry name" value="TRANSMEMBRANE PROTEIN 245"/>
    <property type="match status" value="1"/>
</dbReference>
<gene>
    <name evidence="8" type="ORF">OBRU01_21176</name>
</gene>
<keyword evidence="5 7" id="KW-0472">Membrane</keyword>
<comment type="caution">
    <text evidence="8">The sequence shown here is derived from an EMBL/GenBank/DDBJ whole genome shotgun (WGS) entry which is preliminary data.</text>
</comment>
<feature type="transmembrane region" description="Helical" evidence="7">
    <location>
        <begin position="120"/>
        <end position="137"/>
    </location>
</feature>
<organism evidence="8 9">
    <name type="scientific">Operophtera brumata</name>
    <name type="common">Winter moth</name>
    <name type="synonym">Phalaena brumata</name>
    <dbReference type="NCBI Taxonomy" id="104452"/>
    <lineage>
        <taxon>Eukaryota</taxon>
        <taxon>Metazoa</taxon>
        <taxon>Ecdysozoa</taxon>
        <taxon>Arthropoda</taxon>
        <taxon>Hexapoda</taxon>
        <taxon>Insecta</taxon>
        <taxon>Pterygota</taxon>
        <taxon>Neoptera</taxon>
        <taxon>Endopterygota</taxon>
        <taxon>Lepidoptera</taxon>
        <taxon>Glossata</taxon>
        <taxon>Ditrysia</taxon>
        <taxon>Geometroidea</taxon>
        <taxon>Geometridae</taxon>
        <taxon>Larentiinae</taxon>
        <taxon>Operophtera</taxon>
    </lineage>
</organism>
<protein>
    <submittedName>
        <fullName evidence="8">Transmembrane protein C9orf5</fullName>
    </submittedName>
</protein>
<dbReference type="PANTHER" id="PTHR21716">
    <property type="entry name" value="TRANSMEMBRANE PROTEIN"/>
    <property type="match status" value="1"/>
</dbReference>
<dbReference type="GO" id="GO:0016020">
    <property type="term" value="C:membrane"/>
    <property type="evidence" value="ECO:0007669"/>
    <property type="project" value="UniProtKB-SubCell"/>
</dbReference>
<dbReference type="AlphaFoldDB" id="A0A0L7KT68"/>